<evidence type="ECO:0000313" key="3">
    <source>
        <dbReference type="Proteomes" id="UP000035027"/>
    </source>
</evidence>
<dbReference type="PATRIC" id="fig|1194971.3.peg.1280"/>
<dbReference type="Gene3D" id="3.40.50.300">
    <property type="entry name" value="P-loop containing nucleotide triphosphate hydrolases"/>
    <property type="match status" value="1"/>
</dbReference>
<evidence type="ECO:0000313" key="2">
    <source>
        <dbReference type="EMBL" id="AKI04820.1"/>
    </source>
</evidence>
<dbReference type="Proteomes" id="UP000035027">
    <property type="component" value="Chromosome"/>
</dbReference>
<dbReference type="Pfam" id="PF13175">
    <property type="entry name" value="AAA_15"/>
    <property type="match status" value="1"/>
</dbReference>
<feature type="domain" description="Endonuclease GajA/Old nuclease/RecF-like AAA" evidence="1">
    <location>
        <begin position="48"/>
        <end position="221"/>
    </location>
</feature>
<gene>
    <name evidence="2" type="ORF">LsR_01276</name>
</gene>
<protein>
    <recommendedName>
        <fullName evidence="1">Endonuclease GajA/Old nuclease/RecF-like AAA domain-containing protein</fullName>
    </recommendedName>
</protein>
<proteinExistence type="predicted"/>
<dbReference type="SUPFAM" id="SSF52540">
    <property type="entry name" value="P-loop containing nucleoside triphosphate hydrolases"/>
    <property type="match status" value="1"/>
</dbReference>
<dbReference type="EMBL" id="CP011403">
    <property type="protein sequence ID" value="AKI04820.1"/>
    <property type="molecule type" value="Genomic_DNA"/>
</dbReference>
<organism evidence="2 3">
    <name type="scientific">Ligilactobacillus salivarius str. Ren</name>
    <dbReference type="NCBI Taxonomy" id="1194971"/>
    <lineage>
        <taxon>Bacteria</taxon>
        <taxon>Bacillati</taxon>
        <taxon>Bacillota</taxon>
        <taxon>Bacilli</taxon>
        <taxon>Lactobacillales</taxon>
        <taxon>Lactobacillaceae</taxon>
        <taxon>Ligilactobacillus</taxon>
    </lineage>
</organism>
<sequence>MYDIHDKVGYSEIKYSFYQNYFMLMYEEKTEYVRVTSKFKASGRIYLMKLVEMSIVNYRQFKKADISFDDGITVLAGANNSGKTSLITLIKNVFNDEKNVYCESDIPAKNMQDWINRVYPIFERFFLADSVIEKIDEDLVEYILPKNEEVHPICIDTTRLRVHVSYNPEKDDIKLFADYIMDLDEDMHDFFFEYYYEIKRPKFIRVISKEFEKLKKRFKEIQSKHTIV</sequence>
<dbReference type="InterPro" id="IPR027417">
    <property type="entry name" value="P-loop_NTPase"/>
</dbReference>
<dbReference type="InterPro" id="IPR041685">
    <property type="entry name" value="AAA_GajA/Old/RecF-like"/>
</dbReference>
<dbReference type="AlphaFoldDB" id="A0A0F7PZB3"/>
<reference evidence="2 3" key="1">
    <citation type="submission" date="2015-05" db="EMBL/GenBank/DDBJ databases">
        <title>Complete genome sequence of Lactobacillus salivarius Ren, a probiotic strain with antitumor activity.</title>
        <authorList>
            <person name="Sun E."/>
            <person name="Zhao L."/>
            <person name="Liu S."/>
            <person name="Zhang M."/>
            <person name="Guo H."/>
            <person name="Ren F."/>
        </authorList>
    </citation>
    <scope>NUCLEOTIDE SEQUENCE [LARGE SCALE GENOMIC DNA]</scope>
    <source>
        <strain evidence="2 3">Ren</strain>
    </source>
</reference>
<evidence type="ECO:0000259" key="1">
    <source>
        <dbReference type="Pfam" id="PF13175"/>
    </source>
</evidence>
<name>A0A0F7PZB3_9LACO</name>
<accession>A0A0F7PZB3</accession>